<keyword evidence="2" id="KW-0813">Transport</keyword>
<feature type="domain" description="Bifunctional inhibitor/plant lipid transfer protein/seed storage helical" evidence="4">
    <location>
        <begin position="30"/>
        <end position="116"/>
    </location>
</feature>
<dbReference type="CDD" id="cd01960">
    <property type="entry name" value="nsLTP1"/>
    <property type="match status" value="1"/>
</dbReference>
<evidence type="ECO:0000256" key="3">
    <source>
        <dbReference type="SAM" id="SignalP"/>
    </source>
</evidence>
<comment type="similarity">
    <text evidence="1 2">Belongs to the plant LTP family.</text>
</comment>
<comment type="function">
    <text evidence="2">Plant non-specific lipid-transfer proteins transfer phospholipids as well as galactolipids across membranes. May play a role in wax or cutin deposition in the cell walls of expanding epidermal cells and certain secretory tissues.</text>
</comment>
<accession>A0A7C9DKK6</accession>
<dbReference type="AlphaFoldDB" id="A0A7C9DKK6"/>
<reference evidence="5" key="1">
    <citation type="journal article" date="2013" name="J. Plant Res.">
        <title>Effect of fungi and light on seed germination of three Opuntia species from semiarid lands of central Mexico.</title>
        <authorList>
            <person name="Delgado-Sanchez P."/>
            <person name="Jimenez-Bremont J.F."/>
            <person name="Guerrero-Gonzalez Mde L."/>
            <person name="Flores J."/>
        </authorList>
    </citation>
    <scope>NUCLEOTIDE SEQUENCE</scope>
    <source>
        <tissue evidence="5">Cladode</tissue>
    </source>
</reference>
<evidence type="ECO:0000256" key="2">
    <source>
        <dbReference type="RuleBase" id="RU000628"/>
    </source>
</evidence>
<evidence type="ECO:0000256" key="1">
    <source>
        <dbReference type="ARBA" id="ARBA00009748"/>
    </source>
</evidence>
<dbReference type="PANTHER" id="PTHR33076">
    <property type="entry name" value="NON-SPECIFIC LIPID-TRANSFER PROTEIN 2-RELATED"/>
    <property type="match status" value="1"/>
</dbReference>
<proteinExistence type="inferred from homology"/>
<keyword evidence="3" id="KW-0732">Signal</keyword>
<evidence type="ECO:0000313" key="5">
    <source>
        <dbReference type="EMBL" id="MBA4644266.1"/>
    </source>
</evidence>
<dbReference type="InterPro" id="IPR036312">
    <property type="entry name" value="Bifun_inhib/LTP/seed_sf"/>
</dbReference>
<name>A0A7C9DKK6_OPUST</name>
<sequence>MANLKHLAWAMLVVLGLVVVAPEAEAAITCGQVTQSLIPCANYLQSGGTMPISQACCNGVKGLNSAAKSTPDRQAVCNCLKEIANAYPAANFGLAASVPGKCGVNIPYKIDPSIDCSKVH</sequence>
<dbReference type="GO" id="GO:0008289">
    <property type="term" value="F:lipid binding"/>
    <property type="evidence" value="ECO:0007669"/>
    <property type="project" value="UniProtKB-KW"/>
</dbReference>
<protein>
    <recommendedName>
        <fullName evidence="2">Non-specific lipid-transfer protein</fullName>
    </recommendedName>
</protein>
<reference evidence="5" key="2">
    <citation type="submission" date="2020-07" db="EMBL/GenBank/DDBJ databases">
        <authorList>
            <person name="Vera ALvarez R."/>
            <person name="Arias-Moreno D.M."/>
            <person name="Jimenez-Jacinto V."/>
            <person name="Jimenez-Bremont J.F."/>
            <person name="Swaminathan K."/>
            <person name="Moose S.P."/>
            <person name="Guerrero-Gonzalez M.L."/>
            <person name="Marino-Ramirez L."/>
            <person name="Landsman D."/>
            <person name="Rodriguez-Kessler M."/>
            <person name="Delgado-Sanchez P."/>
        </authorList>
    </citation>
    <scope>NUCLEOTIDE SEQUENCE</scope>
    <source>
        <tissue evidence="5">Cladode</tissue>
    </source>
</reference>
<dbReference type="InterPro" id="IPR016140">
    <property type="entry name" value="Bifunc_inhib/LTP/seed_store"/>
</dbReference>
<dbReference type="PROSITE" id="PS00597">
    <property type="entry name" value="PLANT_LTP"/>
    <property type="match status" value="1"/>
</dbReference>
<dbReference type="GO" id="GO:0006869">
    <property type="term" value="P:lipid transport"/>
    <property type="evidence" value="ECO:0007669"/>
    <property type="project" value="InterPro"/>
</dbReference>
<organism evidence="5">
    <name type="scientific">Opuntia streptacantha</name>
    <name type="common">Prickly pear cactus</name>
    <name type="synonym">Opuntia cardona</name>
    <dbReference type="NCBI Taxonomy" id="393608"/>
    <lineage>
        <taxon>Eukaryota</taxon>
        <taxon>Viridiplantae</taxon>
        <taxon>Streptophyta</taxon>
        <taxon>Embryophyta</taxon>
        <taxon>Tracheophyta</taxon>
        <taxon>Spermatophyta</taxon>
        <taxon>Magnoliopsida</taxon>
        <taxon>eudicotyledons</taxon>
        <taxon>Gunneridae</taxon>
        <taxon>Pentapetalae</taxon>
        <taxon>Caryophyllales</taxon>
        <taxon>Cactineae</taxon>
        <taxon>Cactaceae</taxon>
        <taxon>Opuntioideae</taxon>
        <taxon>Opuntia</taxon>
    </lineage>
</organism>
<feature type="signal peptide" evidence="3">
    <location>
        <begin position="1"/>
        <end position="26"/>
    </location>
</feature>
<dbReference type="Gene3D" id="1.10.110.10">
    <property type="entry name" value="Plant lipid-transfer and hydrophobic proteins"/>
    <property type="match status" value="1"/>
</dbReference>
<dbReference type="SMART" id="SM00499">
    <property type="entry name" value="AAI"/>
    <property type="match status" value="1"/>
</dbReference>
<dbReference type="EMBL" id="GISG01137608">
    <property type="protein sequence ID" value="MBA4644266.1"/>
    <property type="molecule type" value="Transcribed_RNA"/>
</dbReference>
<keyword evidence="2" id="KW-0446">Lipid-binding</keyword>
<feature type="chain" id="PRO_5027812261" description="Non-specific lipid-transfer protein" evidence="3">
    <location>
        <begin position="27"/>
        <end position="120"/>
    </location>
</feature>
<dbReference type="PRINTS" id="PR00382">
    <property type="entry name" value="LIPIDTRNSFER"/>
</dbReference>
<dbReference type="InterPro" id="IPR000528">
    <property type="entry name" value="Plant_nsLTP"/>
</dbReference>
<dbReference type="SUPFAM" id="SSF47699">
    <property type="entry name" value="Bifunctional inhibitor/lipid-transfer protein/seed storage 2S albumin"/>
    <property type="match status" value="1"/>
</dbReference>
<dbReference type="Pfam" id="PF00234">
    <property type="entry name" value="Tryp_alpha_amyl"/>
    <property type="match status" value="1"/>
</dbReference>
<evidence type="ECO:0000259" key="4">
    <source>
        <dbReference type="SMART" id="SM00499"/>
    </source>
</evidence>